<protein>
    <submittedName>
        <fullName evidence="4">Uncharacterized protein</fullName>
    </submittedName>
</protein>
<evidence type="ECO:0000256" key="3">
    <source>
        <dbReference type="PROSITE-ProRule" id="PRU00339"/>
    </source>
</evidence>
<dbReference type="Pfam" id="PF13181">
    <property type="entry name" value="TPR_8"/>
    <property type="match status" value="1"/>
</dbReference>
<dbReference type="Pfam" id="PF00515">
    <property type="entry name" value="TPR_1"/>
    <property type="match status" value="2"/>
</dbReference>
<dbReference type="SMART" id="SM00028">
    <property type="entry name" value="TPR"/>
    <property type="match status" value="7"/>
</dbReference>
<dbReference type="Pfam" id="PF13432">
    <property type="entry name" value="TPR_16"/>
    <property type="match status" value="1"/>
</dbReference>
<proteinExistence type="predicted"/>
<organism evidence="4 5">
    <name type="scientific">Candidatus Entotheonella gemina</name>
    <dbReference type="NCBI Taxonomy" id="1429439"/>
    <lineage>
        <taxon>Bacteria</taxon>
        <taxon>Pseudomonadati</taxon>
        <taxon>Nitrospinota/Tectimicrobiota group</taxon>
        <taxon>Candidatus Tectimicrobiota</taxon>
        <taxon>Candidatus Entotheonellia</taxon>
        <taxon>Candidatus Entotheonellales</taxon>
        <taxon>Candidatus Entotheonellaceae</taxon>
        <taxon>Candidatus Entotheonella</taxon>
    </lineage>
</organism>
<keyword evidence="2 3" id="KW-0802">TPR repeat</keyword>
<dbReference type="Proteomes" id="UP000019140">
    <property type="component" value="Unassembled WGS sequence"/>
</dbReference>
<dbReference type="Gene3D" id="1.25.40.10">
    <property type="entry name" value="Tetratricopeptide repeat domain"/>
    <property type="match status" value="3"/>
</dbReference>
<dbReference type="HOGENOM" id="CLU_003728_0_0_7"/>
<evidence type="ECO:0000313" key="5">
    <source>
        <dbReference type="Proteomes" id="UP000019140"/>
    </source>
</evidence>
<dbReference type="PANTHER" id="PTHR44943:SF8">
    <property type="entry name" value="TPR REPEAT-CONTAINING PROTEIN MJ0263"/>
    <property type="match status" value="1"/>
</dbReference>
<comment type="caution">
    <text evidence="4">The sequence shown here is derived from an EMBL/GenBank/DDBJ whole genome shotgun (WGS) entry which is preliminary data.</text>
</comment>
<keyword evidence="1" id="KW-0677">Repeat</keyword>
<dbReference type="AlphaFoldDB" id="W4M9X8"/>
<dbReference type="PROSITE" id="PS50293">
    <property type="entry name" value="TPR_REGION"/>
    <property type="match status" value="2"/>
</dbReference>
<dbReference type="InterPro" id="IPR011990">
    <property type="entry name" value="TPR-like_helical_dom_sf"/>
</dbReference>
<dbReference type="SUPFAM" id="SSF48452">
    <property type="entry name" value="TPR-like"/>
    <property type="match status" value="1"/>
</dbReference>
<dbReference type="PROSITE" id="PS50005">
    <property type="entry name" value="TPR"/>
    <property type="match status" value="4"/>
</dbReference>
<dbReference type="EMBL" id="AZHX01000625">
    <property type="protein sequence ID" value="ETX06711.1"/>
    <property type="molecule type" value="Genomic_DNA"/>
</dbReference>
<feature type="repeat" description="TPR" evidence="3">
    <location>
        <begin position="157"/>
        <end position="190"/>
    </location>
</feature>
<gene>
    <name evidence="4" type="ORF">ETSY2_15480</name>
</gene>
<dbReference type="Pfam" id="PF13414">
    <property type="entry name" value="TPR_11"/>
    <property type="match status" value="1"/>
</dbReference>
<name>W4M9X8_9BACT</name>
<keyword evidence="5" id="KW-1185">Reference proteome</keyword>
<evidence type="ECO:0000256" key="2">
    <source>
        <dbReference type="ARBA" id="ARBA00022803"/>
    </source>
</evidence>
<reference evidence="4 5" key="1">
    <citation type="journal article" date="2014" name="Nature">
        <title>An environmental bacterial taxon with a large and distinct metabolic repertoire.</title>
        <authorList>
            <person name="Wilson M.C."/>
            <person name="Mori T."/>
            <person name="Ruckert C."/>
            <person name="Uria A.R."/>
            <person name="Helf M.J."/>
            <person name="Takada K."/>
            <person name="Gernert C."/>
            <person name="Steffens U.A."/>
            <person name="Heycke N."/>
            <person name="Schmitt S."/>
            <person name="Rinke C."/>
            <person name="Helfrich E.J."/>
            <person name="Brachmann A.O."/>
            <person name="Gurgui C."/>
            <person name="Wakimoto T."/>
            <person name="Kracht M."/>
            <person name="Crusemann M."/>
            <person name="Hentschel U."/>
            <person name="Abe I."/>
            <person name="Matsunaga S."/>
            <person name="Kalinowski J."/>
            <person name="Takeyama H."/>
            <person name="Piel J."/>
        </authorList>
    </citation>
    <scope>NUCLEOTIDE SEQUENCE [LARGE SCALE GENOMIC DNA]</scope>
    <source>
        <strain evidence="5">TSY2</strain>
    </source>
</reference>
<evidence type="ECO:0000256" key="1">
    <source>
        <dbReference type="ARBA" id="ARBA00022737"/>
    </source>
</evidence>
<accession>W4M9X8</accession>
<sequence>MVSAQRAKAEDVLKPLPEMTVRDYEAAGDQYRQQGEMAMAFLQYNKALRLAPDDLSVRYKKGRLFLQKGLITDAIQSFEGIIKQHETYALAHAGLGEAYFRIPSLKKAEQSCRRATELDETLWYAYNCLGMIYDRQKRFQEAIFAYQSATQLQPQQDILLNNIGLSYYAQGKYENALDAFHKALSLENKNTKIYNNLGVILSKLGRYEEALAIFAKGGDQAQAHNNLGVMYLADGHYQEAISSFEKAIAIHPTYYEKASQNLTLARRALATSSKGHSTK</sequence>
<dbReference type="InterPro" id="IPR019734">
    <property type="entry name" value="TPR_rpt"/>
</dbReference>
<evidence type="ECO:0000313" key="4">
    <source>
        <dbReference type="EMBL" id="ETX06711.1"/>
    </source>
</evidence>
<feature type="repeat" description="TPR" evidence="3">
    <location>
        <begin position="123"/>
        <end position="156"/>
    </location>
</feature>
<dbReference type="PANTHER" id="PTHR44943">
    <property type="entry name" value="CELLULOSE SYNTHASE OPERON PROTEIN C"/>
    <property type="match status" value="1"/>
</dbReference>
<feature type="repeat" description="TPR" evidence="3">
    <location>
        <begin position="21"/>
        <end position="54"/>
    </location>
</feature>
<feature type="repeat" description="TPR" evidence="3">
    <location>
        <begin position="221"/>
        <end position="254"/>
    </location>
</feature>
<dbReference type="InterPro" id="IPR051685">
    <property type="entry name" value="Ycf3/AcsC/BcsC/TPR_MFPF"/>
</dbReference>